<reference evidence="2 3" key="1">
    <citation type="submission" date="2018-07" db="EMBL/GenBank/DDBJ databases">
        <title>Comparative genomes isolates from brazilian mangrove.</title>
        <authorList>
            <person name="De Araujo J.E."/>
            <person name="Taketani R.G."/>
            <person name="Silva M.C.P."/>
            <person name="Lourenco M.V."/>
            <person name="Oliveira V.M."/>
            <person name="Andreote F.D."/>
        </authorList>
    </citation>
    <scope>NUCLEOTIDE SEQUENCE [LARGE SCALE GENOMIC DNA]</scope>
    <source>
        <strain evidence="2 3">HEX PRIS-MGV</strain>
    </source>
</reference>
<accession>A0A368KLG8</accession>
<dbReference type="AlphaFoldDB" id="A0A368KLG8"/>
<dbReference type="InterPro" id="IPR011453">
    <property type="entry name" value="DUF1559"/>
</dbReference>
<dbReference type="Proteomes" id="UP000253562">
    <property type="component" value="Unassembled WGS sequence"/>
</dbReference>
<gene>
    <name evidence="2" type="ORF">DTL42_25215</name>
</gene>
<feature type="domain" description="DUF1559" evidence="1">
    <location>
        <begin position="48"/>
        <end position="119"/>
    </location>
</feature>
<evidence type="ECO:0000313" key="2">
    <source>
        <dbReference type="EMBL" id="RCS40670.1"/>
    </source>
</evidence>
<evidence type="ECO:0000313" key="3">
    <source>
        <dbReference type="Proteomes" id="UP000253562"/>
    </source>
</evidence>
<dbReference type="OrthoDB" id="290496at2"/>
<dbReference type="RefSeq" id="WP_114373565.1">
    <property type="nucleotide sequence ID" value="NZ_QPEX01000046.1"/>
</dbReference>
<organism evidence="2 3">
    <name type="scientific">Bremerella cremea</name>
    <dbReference type="NCBI Taxonomy" id="1031537"/>
    <lineage>
        <taxon>Bacteria</taxon>
        <taxon>Pseudomonadati</taxon>
        <taxon>Planctomycetota</taxon>
        <taxon>Planctomycetia</taxon>
        <taxon>Pirellulales</taxon>
        <taxon>Pirellulaceae</taxon>
        <taxon>Bremerella</taxon>
    </lineage>
</organism>
<name>A0A368KLG8_9BACT</name>
<dbReference type="Pfam" id="PF07596">
    <property type="entry name" value="SBP_bac_10"/>
    <property type="match status" value="1"/>
</dbReference>
<sequence length="242" mass="26761">MVRWSIPLLLVVFASVLAFGCSDSIFSHKVCCAGPPAELVSSEKQLHKRMAQIIQGLRAYHEEFGTLPPAYTTDENGQPLTSWRVLILPQMGFQAIYDQYDQSQPWDSPANQAWANQTPAPYQDPLYTDGEPGWTTFVGIVGAGLPLGANGSAGRSLWSDSLTNGALLVEDLAQPVIWSQPVDRSPDEILARESLRCEKAPYLNVGLADEKVWQFTDATRHTLEQLLRPEDNSTPENTVEHP</sequence>
<protein>
    <submittedName>
        <fullName evidence="2">DUF1559 domain-containing protein</fullName>
    </submittedName>
</protein>
<evidence type="ECO:0000259" key="1">
    <source>
        <dbReference type="Pfam" id="PF07596"/>
    </source>
</evidence>
<comment type="caution">
    <text evidence="2">The sequence shown here is derived from an EMBL/GenBank/DDBJ whole genome shotgun (WGS) entry which is preliminary data.</text>
</comment>
<proteinExistence type="predicted"/>
<dbReference type="EMBL" id="QPEX01000046">
    <property type="protein sequence ID" value="RCS40670.1"/>
    <property type="molecule type" value="Genomic_DNA"/>
</dbReference>
<dbReference type="PROSITE" id="PS51257">
    <property type="entry name" value="PROKAR_LIPOPROTEIN"/>
    <property type="match status" value="1"/>
</dbReference>